<name>A0A8X6KX64_TRICU</name>
<keyword evidence="2" id="KW-1185">Reference proteome</keyword>
<dbReference type="AlphaFoldDB" id="A0A8X6KX64"/>
<evidence type="ECO:0000313" key="1">
    <source>
        <dbReference type="EMBL" id="GFQ89810.1"/>
    </source>
</evidence>
<organism evidence="1 2">
    <name type="scientific">Trichonephila clavata</name>
    <name type="common">Joro spider</name>
    <name type="synonym">Nephila clavata</name>
    <dbReference type="NCBI Taxonomy" id="2740835"/>
    <lineage>
        <taxon>Eukaryota</taxon>
        <taxon>Metazoa</taxon>
        <taxon>Ecdysozoa</taxon>
        <taxon>Arthropoda</taxon>
        <taxon>Chelicerata</taxon>
        <taxon>Arachnida</taxon>
        <taxon>Araneae</taxon>
        <taxon>Araneomorphae</taxon>
        <taxon>Entelegynae</taxon>
        <taxon>Araneoidea</taxon>
        <taxon>Nephilidae</taxon>
        <taxon>Trichonephila</taxon>
    </lineage>
</organism>
<dbReference type="EMBL" id="BMAO01023607">
    <property type="protein sequence ID" value="GFQ89810.1"/>
    <property type="molecule type" value="Genomic_DNA"/>
</dbReference>
<dbReference type="Proteomes" id="UP000887116">
    <property type="component" value="Unassembled WGS sequence"/>
</dbReference>
<comment type="caution">
    <text evidence="1">The sequence shown here is derived from an EMBL/GenBank/DDBJ whole genome shotgun (WGS) entry which is preliminary data.</text>
</comment>
<reference evidence="1" key="1">
    <citation type="submission" date="2020-07" db="EMBL/GenBank/DDBJ databases">
        <title>Multicomponent nature underlies the extraordinary mechanical properties of spider dragline silk.</title>
        <authorList>
            <person name="Kono N."/>
            <person name="Nakamura H."/>
            <person name="Mori M."/>
            <person name="Yoshida Y."/>
            <person name="Ohtoshi R."/>
            <person name="Malay A.D."/>
            <person name="Moran D.A.P."/>
            <person name="Tomita M."/>
            <person name="Numata K."/>
            <person name="Arakawa K."/>
        </authorList>
    </citation>
    <scope>NUCLEOTIDE SEQUENCE</scope>
</reference>
<evidence type="ECO:0000313" key="2">
    <source>
        <dbReference type="Proteomes" id="UP000887116"/>
    </source>
</evidence>
<sequence>MLSLCYKQNDGAIDIYDRFLNVFALVNYVTNMSFTATGAHFYELSSRTLTVFYEMELRQDFEKCGGWKFLQKYIQDKNNIICKISPLNDLNSPKLNKEQSISKAERSNSSKANILEVSGTMAPVESELYARCKSKVEELEERLRCLVGIFELLDELKDTWIYFRTYKE</sequence>
<accession>A0A8X6KX64</accession>
<gene>
    <name evidence="1" type="ORF">TNCT_22821</name>
</gene>
<proteinExistence type="predicted"/>
<protein>
    <submittedName>
        <fullName evidence="1">Uncharacterized protein</fullName>
    </submittedName>
</protein>